<feature type="region of interest" description="Disordered" evidence="1">
    <location>
        <begin position="451"/>
        <end position="507"/>
    </location>
</feature>
<feature type="compositionally biased region" description="Acidic residues" evidence="1">
    <location>
        <begin position="306"/>
        <end position="322"/>
    </location>
</feature>
<reference evidence="3" key="3">
    <citation type="submission" date="2021-02" db="UniProtKB">
        <authorList>
            <consortium name="EnsemblMetazoa"/>
        </authorList>
    </citation>
    <scope>IDENTIFICATION</scope>
    <source>
        <strain evidence="3">USDA</strain>
    </source>
</reference>
<protein>
    <submittedName>
        <fullName evidence="2 3">Uncharacterized protein</fullName>
    </submittedName>
</protein>
<dbReference type="VEuPathDB" id="VectorBase:PHUM087090"/>
<gene>
    <name evidence="3" type="primary">8231638</name>
    <name evidence="2" type="ORF">Phum_PHUM087090</name>
</gene>
<dbReference type="Proteomes" id="UP000009046">
    <property type="component" value="Unassembled WGS sequence"/>
</dbReference>
<proteinExistence type="predicted"/>
<dbReference type="KEGG" id="phu:Phum_PHUM087090"/>
<dbReference type="InParanoid" id="E0VCH1"/>
<evidence type="ECO:0000313" key="3">
    <source>
        <dbReference type="EnsemblMetazoa" id="PHUM087090-PA"/>
    </source>
</evidence>
<accession>E0VCH1</accession>
<feature type="compositionally biased region" description="Basic and acidic residues" evidence="1">
    <location>
        <begin position="42"/>
        <end position="51"/>
    </location>
</feature>
<evidence type="ECO:0000256" key="1">
    <source>
        <dbReference type="SAM" id="MobiDB-lite"/>
    </source>
</evidence>
<feature type="compositionally biased region" description="Basic and acidic residues" evidence="1">
    <location>
        <begin position="110"/>
        <end position="140"/>
    </location>
</feature>
<feature type="compositionally biased region" description="Basic and acidic residues" evidence="1">
    <location>
        <begin position="468"/>
        <end position="502"/>
    </location>
</feature>
<feature type="region of interest" description="Disordered" evidence="1">
    <location>
        <begin position="110"/>
        <end position="148"/>
    </location>
</feature>
<dbReference type="GeneID" id="8231638"/>
<evidence type="ECO:0000313" key="2">
    <source>
        <dbReference type="EMBL" id="EEB11077.1"/>
    </source>
</evidence>
<evidence type="ECO:0000313" key="4">
    <source>
        <dbReference type="Proteomes" id="UP000009046"/>
    </source>
</evidence>
<keyword evidence="4" id="KW-1185">Reference proteome</keyword>
<dbReference type="EMBL" id="AAZO01001041">
    <property type="status" value="NOT_ANNOTATED_CDS"/>
    <property type="molecule type" value="Genomic_DNA"/>
</dbReference>
<dbReference type="HOGENOM" id="CLU_498112_0_0_1"/>
<dbReference type="EMBL" id="DS235053">
    <property type="protein sequence ID" value="EEB11077.1"/>
    <property type="molecule type" value="Genomic_DNA"/>
</dbReference>
<sequence length="547" mass="63409">MKPHKRCCCEPGGYMPPRGGKRRSDPCRPQPNPTGRIPWLQPRRDERRDPDVVNLRRHRVVDEIQDIVHGEERRRLYPTPWAARRASVGGETRIPGPFWMRPRRDERRDVDTTRRRKFDRTPSEVREIIHGGGGGRERPGPRGRGRRSFTPYSEVKYIIHGGAGRGTNVRHPLDIPRLYRRKSSNSRIPGPFWLHNRPDARKEPDVLRKRKFTISNEVRDVIHGEEERTRNRLAARPGVPSTSQGVTRQSSLPVLQPFWLLQRRDERREPEFDEKRLAGRARHEVAEIVHGDDFRQQWYPSTSGGMDDESILEEDSDDDDDGESFRYKRACKCAPRPRGPTSGWDSLTPSVSDLMGREDDYEAYYPEARLSCPPTADTSGFDQPNTFMRKLYKKYPYLYQILKETPPEELVSKVFKDRFLSTYQVDYLHMGVGRGTRMGGGGREREEILYDGDDEPEAVPGCSYRRNTKGDYGRKKTDYNREPKEDDSTPTNEKTEKEEPRVSEYMGTVSRLGGEIVTDQLYKVAEITKKMKTQYTGPHLFFATDEI</sequence>
<dbReference type="eggNOG" id="ENOG502TKTT">
    <property type="taxonomic scope" value="Eukaryota"/>
</dbReference>
<dbReference type="CTD" id="8231638"/>
<feature type="region of interest" description="Disordered" evidence="1">
    <location>
        <begin position="226"/>
        <end position="248"/>
    </location>
</feature>
<name>E0VCH1_PEDHC</name>
<organism>
    <name type="scientific">Pediculus humanus subsp. corporis</name>
    <name type="common">Body louse</name>
    <dbReference type="NCBI Taxonomy" id="121224"/>
    <lineage>
        <taxon>Eukaryota</taxon>
        <taxon>Metazoa</taxon>
        <taxon>Ecdysozoa</taxon>
        <taxon>Arthropoda</taxon>
        <taxon>Hexapoda</taxon>
        <taxon>Insecta</taxon>
        <taxon>Pterygota</taxon>
        <taxon>Neoptera</taxon>
        <taxon>Paraneoptera</taxon>
        <taxon>Psocodea</taxon>
        <taxon>Troctomorpha</taxon>
        <taxon>Phthiraptera</taxon>
        <taxon>Anoplura</taxon>
        <taxon>Pediculidae</taxon>
        <taxon>Pediculus</taxon>
    </lineage>
</organism>
<feature type="region of interest" description="Disordered" evidence="1">
    <location>
        <begin position="296"/>
        <end position="323"/>
    </location>
</feature>
<dbReference type="RefSeq" id="XP_002423815.1">
    <property type="nucleotide sequence ID" value="XM_002423770.1"/>
</dbReference>
<reference evidence="2" key="1">
    <citation type="submission" date="2007-04" db="EMBL/GenBank/DDBJ databases">
        <title>Annotation of Pediculus humanus corporis strain USDA.</title>
        <authorList>
            <person name="Kirkness E."/>
            <person name="Hannick L."/>
            <person name="Hass B."/>
            <person name="Bruggner R."/>
            <person name="Lawson D."/>
            <person name="Bidwell S."/>
            <person name="Joardar V."/>
            <person name="Caler E."/>
            <person name="Walenz B."/>
            <person name="Inman J."/>
            <person name="Schobel S."/>
            <person name="Galinsky K."/>
            <person name="Amedeo P."/>
            <person name="Strausberg R."/>
        </authorList>
    </citation>
    <scope>NUCLEOTIDE SEQUENCE</scope>
    <source>
        <strain evidence="2">USDA</strain>
    </source>
</reference>
<reference evidence="2" key="2">
    <citation type="submission" date="2007-04" db="EMBL/GenBank/DDBJ databases">
        <title>The genome of the human body louse.</title>
        <authorList>
            <consortium name="The Human Body Louse Genome Consortium"/>
            <person name="Kirkness E."/>
            <person name="Walenz B."/>
            <person name="Hass B."/>
            <person name="Bruggner R."/>
            <person name="Strausberg R."/>
        </authorList>
    </citation>
    <scope>NUCLEOTIDE SEQUENCE</scope>
    <source>
        <strain evidence="2">USDA</strain>
    </source>
</reference>
<dbReference type="EnsemblMetazoa" id="PHUM087090-RA">
    <property type="protein sequence ID" value="PHUM087090-PA"/>
    <property type="gene ID" value="PHUM087090"/>
</dbReference>
<feature type="region of interest" description="Disordered" evidence="1">
    <location>
        <begin position="1"/>
        <end position="52"/>
    </location>
</feature>
<dbReference type="AlphaFoldDB" id="E0VCH1"/>
<dbReference type="OrthoDB" id="686784at2759"/>